<organism evidence="2 3">
    <name type="scientific">Halopelagius fulvigenes</name>
    <dbReference type="NCBI Taxonomy" id="1198324"/>
    <lineage>
        <taxon>Archaea</taxon>
        <taxon>Methanobacteriati</taxon>
        <taxon>Methanobacteriota</taxon>
        <taxon>Stenosarchaea group</taxon>
        <taxon>Halobacteria</taxon>
        <taxon>Halobacteriales</taxon>
        <taxon>Haloferacaceae</taxon>
    </lineage>
</organism>
<gene>
    <name evidence="2" type="ORF">ACFQEV_16240</name>
</gene>
<dbReference type="AlphaFoldDB" id="A0ABD5U7I7"/>
<dbReference type="RefSeq" id="WP_379698287.1">
    <property type="nucleotide sequence ID" value="NZ_JBHSXH010000015.1"/>
</dbReference>
<keyword evidence="1" id="KW-0812">Transmembrane</keyword>
<reference evidence="2 3" key="1">
    <citation type="journal article" date="2019" name="Int. J. Syst. Evol. Microbiol.">
        <title>The Global Catalogue of Microorganisms (GCM) 10K type strain sequencing project: providing services to taxonomists for standard genome sequencing and annotation.</title>
        <authorList>
            <consortium name="The Broad Institute Genomics Platform"/>
            <consortium name="The Broad Institute Genome Sequencing Center for Infectious Disease"/>
            <person name="Wu L."/>
            <person name="Ma J."/>
        </authorList>
    </citation>
    <scope>NUCLEOTIDE SEQUENCE [LARGE SCALE GENOMIC DNA]</scope>
    <source>
        <strain evidence="2 3">YIM 94188</strain>
    </source>
</reference>
<proteinExistence type="predicted"/>
<keyword evidence="1" id="KW-1133">Transmembrane helix</keyword>
<protein>
    <recommendedName>
        <fullName evidence="4">Type II secretion system protein</fullName>
    </recommendedName>
</protein>
<dbReference type="EMBL" id="JBHSXH010000015">
    <property type="protein sequence ID" value="MFC6826532.1"/>
    <property type="molecule type" value="Genomic_DNA"/>
</dbReference>
<comment type="caution">
    <text evidence="2">The sequence shown here is derived from an EMBL/GenBank/DDBJ whole genome shotgun (WGS) entry which is preliminary data.</text>
</comment>
<dbReference type="Proteomes" id="UP001596408">
    <property type="component" value="Unassembled WGS sequence"/>
</dbReference>
<dbReference type="InterPro" id="IPR055686">
    <property type="entry name" value="DUF7262"/>
</dbReference>
<evidence type="ECO:0000256" key="1">
    <source>
        <dbReference type="SAM" id="Phobius"/>
    </source>
</evidence>
<name>A0ABD5U7I7_9EURY</name>
<feature type="transmembrane region" description="Helical" evidence="1">
    <location>
        <begin position="21"/>
        <end position="41"/>
    </location>
</feature>
<evidence type="ECO:0008006" key="4">
    <source>
        <dbReference type="Google" id="ProtNLM"/>
    </source>
</evidence>
<accession>A0ABD5U7I7</accession>
<keyword evidence="1" id="KW-0472">Membrane</keyword>
<dbReference type="Pfam" id="PF23923">
    <property type="entry name" value="DUF7262"/>
    <property type="match status" value="1"/>
</dbReference>
<keyword evidence="3" id="KW-1185">Reference proteome</keyword>
<evidence type="ECO:0000313" key="2">
    <source>
        <dbReference type="EMBL" id="MFC6826532.1"/>
    </source>
</evidence>
<sequence length="145" mass="14921">MRDPRTVPGGRAQLATSLAEAVVGILLVAAVAAGFALAPVGGDADTADSQRLDRLASDALSVLAAEPPTGSGISRLTAACRSESAFENEREAVATRLDALLPDSVAYRLVTPHGRVGFPPPDGLPSGRADRQTAGCAVTLRVWYV</sequence>
<evidence type="ECO:0000313" key="3">
    <source>
        <dbReference type="Proteomes" id="UP001596408"/>
    </source>
</evidence>